<protein>
    <recommendedName>
        <fullName evidence="3">DUF600 family protein</fullName>
    </recommendedName>
</protein>
<dbReference type="Proteomes" id="UP000017131">
    <property type="component" value="Unassembled WGS sequence"/>
</dbReference>
<accession>A0ABN0PBV9</accession>
<gene>
    <name evidence="1" type="ORF">SSIM_07465</name>
</gene>
<proteinExistence type="predicted"/>
<evidence type="ECO:0000313" key="1">
    <source>
        <dbReference type="EMBL" id="ERS93118.1"/>
    </source>
</evidence>
<evidence type="ECO:0008006" key="3">
    <source>
        <dbReference type="Google" id="ProtNLM"/>
    </source>
</evidence>
<evidence type="ECO:0000313" key="2">
    <source>
        <dbReference type="Proteomes" id="UP000017131"/>
    </source>
</evidence>
<dbReference type="RefSeq" id="WP_023015626.1">
    <property type="nucleotide sequence ID" value="NZ_AXDY01000006.1"/>
</dbReference>
<comment type="caution">
    <text evidence="1">The sequence shown here is derived from an EMBL/GenBank/DDBJ whole genome shotgun (WGS) entry which is preliminary data.</text>
</comment>
<sequence length="151" mass="18098">MKTKEFIKRVEDMGFKILNASDMFLYIYIREVDDDYEQLGYVDVETENIMNISGLGIDKITSDKREKLFKLIVEYASTPPEERKEEKKYYIKHPGLSRDFAYLNQSIFGDEWYLSEKYEDDITKTQFTLEELPEFVHEWLESGEFIKEEVE</sequence>
<organism evidence="1 2">
    <name type="scientific">Staphylococcus simulans UMC-CNS-990</name>
    <dbReference type="NCBI Taxonomy" id="1405498"/>
    <lineage>
        <taxon>Bacteria</taxon>
        <taxon>Bacillati</taxon>
        <taxon>Bacillota</taxon>
        <taxon>Bacilli</taxon>
        <taxon>Bacillales</taxon>
        <taxon>Staphylococcaceae</taxon>
        <taxon>Staphylococcus</taxon>
    </lineage>
</organism>
<keyword evidence="2" id="KW-1185">Reference proteome</keyword>
<name>A0ABN0PBV9_STASI</name>
<reference evidence="1 2" key="1">
    <citation type="journal article" date="2013" name="Genome Announc.">
        <title>Draft Genome Sequence of Staphylococcus simulans UMC-CNS-990, Isolated from a Case of Chronic Bovine Mastitis.</title>
        <authorList>
            <person name="Calcutt M.J."/>
            <person name="Foecking M.F."/>
            <person name="Hsieh H.Y."/>
            <person name="Perry J."/>
            <person name="Stewart G.C."/>
            <person name="Middleton J.R."/>
        </authorList>
    </citation>
    <scope>NUCLEOTIDE SEQUENCE [LARGE SCALE GENOMIC DNA]</scope>
    <source>
        <strain evidence="1 2">UMC-CNS-990</strain>
    </source>
</reference>
<dbReference type="EMBL" id="AXDY01000006">
    <property type="protein sequence ID" value="ERS93118.1"/>
    <property type="molecule type" value="Genomic_DNA"/>
</dbReference>